<dbReference type="InterPro" id="IPR036249">
    <property type="entry name" value="Thioredoxin-like_sf"/>
</dbReference>
<keyword evidence="4" id="KW-1185">Reference proteome</keyword>
<dbReference type="RefSeq" id="WP_231005242.1">
    <property type="nucleotide sequence ID" value="NZ_JAJNEC010000005.1"/>
</dbReference>
<evidence type="ECO:0000313" key="3">
    <source>
        <dbReference type="EMBL" id="MCD2423985.1"/>
    </source>
</evidence>
<evidence type="ECO:0000256" key="1">
    <source>
        <dbReference type="SAM" id="SignalP"/>
    </source>
</evidence>
<feature type="domain" description="Thioredoxin" evidence="2">
    <location>
        <begin position="72"/>
        <end position="154"/>
    </location>
</feature>
<feature type="signal peptide" evidence="1">
    <location>
        <begin position="1"/>
        <end position="19"/>
    </location>
</feature>
<dbReference type="CDD" id="cd02947">
    <property type="entry name" value="TRX_family"/>
    <property type="match status" value="1"/>
</dbReference>
<reference evidence="3 4" key="1">
    <citation type="submission" date="2021-11" db="EMBL/GenBank/DDBJ databases">
        <title>Genomic of Niabella pedocola.</title>
        <authorList>
            <person name="Wu T."/>
        </authorList>
    </citation>
    <scope>NUCLEOTIDE SEQUENCE [LARGE SCALE GENOMIC DNA]</scope>
    <source>
        <strain evidence="3 4">JCM 31011</strain>
    </source>
</reference>
<dbReference type="InterPro" id="IPR013766">
    <property type="entry name" value="Thioredoxin_domain"/>
</dbReference>
<proteinExistence type="predicted"/>
<evidence type="ECO:0000259" key="2">
    <source>
        <dbReference type="Pfam" id="PF00085"/>
    </source>
</evidence>
<protein>
    <submittedName>
        <fullName evidence="3">Thioredoxin family protein</fullName>
    </submittedName>
</protein>
<dbReference type="Gene3D" id="3.40.30.10">
    <property type="entry name" value="Glutaredoxin"/>
    <property type="match status" value="1"/>
</dbReference>
<dbReference type="EMBL" id="JAJNEC010000005">
    <property type="protein sequence ID" value="MCD2423985.1"/>
    <property type="molecule type" value="Genomic_DNA"/>
</dbReference>
<evidence type="ECO:0000313" key="4">
    <source>
        <dbReference type="Proteomes" id="UP001199816"/>
    </source>
</evidence>
<keyword evidence="1" id="KW-0732">Signal</keyword>
<name>A0ABS8PSX6_9BACT</name>
<dbReference type="SUPFAM" id="SSF52833">
    <property type="entry name" value="Thioredoxin-like"/>
    <property type="match status" value="1"/>
</dbReference>
<feature type="chain" id="PRO_5045561299" evidence="1">
    <location>
        <begin position="20"/>
        <end position="173"/>
    </location>
</feature>
<organism evidence="3 4">
    <name type="scientific">Niabella pedocola</name>
    <dbReference type="NCBI Taxonomy" id="1752077"/>
    <lineage>
        <taxon>Bacteria</taxon>
        <taxon>Pseudomonadati</taxon>
        <taxon>Bacteroidota</taxon>
        <taxon>Chitinophagia</taxon>
        <taxon>Chitinophagales</taxon>
        <taxon>Chitinophagaceae</taxon>
        <taxon>Niabella</taxon>
    </lineage>
</organism>
<accession>A0ABS8PSX6</accession>
<dbReference type="Proteomes" id="UP001199816">
    <property type="component" value="Unassembled WGS sequence"/>
</dbReference>
<sequence>MKKIILAAVLMSTSILSQAQQYEVALEDHNGKQEKIYRGHISDSLLRADTSFKWFAEGEKIYEPRPEVVKTVKKNSSQIWFKVFMGTWCPDSHYVIPRFYKILEAAGYDKGKVSLLAVDRSKKDKGKIAENLNVTRVPTIIVYQHDTELGRVVEYGETGKFDVELADIIQKVK</sequence>
<dbReference type="Pfam" id="PF00085">
    <property type="entry name" value="Thioredoxin"/>
    <property type="match status" value="1"/>
</dbReference>
<comment type="caution">
    <text evidence="3">The sequence shown here is derived from an EMBL/GenBank/DDBJ whole genome shotgun (WGS) entry which is preliminary data.</text>
</comment>
<gene>
    <name evidence="3" type="ORF">LQ567_14500</name>
</gene>